<reference evidence="2" key="1">
    <citation type="journal article" date="2012" name="PLoS ONE">
        <title>Gene sets for utilization of primary and secondary nutrition supplies in the distal gut of endangered iberian lynx.</title>
        <authorList>
            <person name="Alcaide M."/>
            <person name="Messina E."/>
            <person name="Richter M."/>
            <person name="Bargiela R."/>
            <person name="Peplies J."/>
            <person name="Huws S.A."/>
            <person name="Newbold C.J."/>
            <person name="Golyshin P.N."/>
            <person name="Simon M.A."/>
            <person name="Lopez G."/>
            <person name="Yakimov M.M."/>
            <person name="Ferrer M."/>
        </authorList>
    </citation>
    <scope>NUCLEOTIDE SEQUENCE</scope>
</reference>
<proteinExistence type="predicted"/>
<dbReference type="GO" id="GO:0030153">
    <property type="term" value="P:bacteriocin immunity"/>
    <property type="evidence" value="ECO:0007669"/>
    <property type="project" value="InterPro"/>
</dbReference>
<feature type="domain" description="Uncharacterized protein YyaB-like PH" evidence="1">
    <location>
        <begin position="40"/>
        <end position="114"/>
    </location>
</feature>
<dbReference type="InterPro" id="IPR009589">
    <property type="entry name" value="PH_YyaB-like"/>
</dbReference>
<sequence>MLLVLLTAVLLVTFWQMLALVALGVALGLVVLIERIIHSTYTLTTEGRLVVYYGRFSKGKNLSLTEITEVELLRGHGLAGLLPSQYVRLQLADGTGLSLVPVKPEEFVRALVKRLEQRREDAEEDDLE</sequence>
<organism evidence="2">
    <name type="scientific">gut metagenome</name>
    <dbReference type="NCBI Taxonomy" id="749906"/>
    <lineage>
        <taxon>unclassified sequences</taxon>
        <taxon>metagenomes</taxon>
        <taxon>organismal metagenomes</taxon>
    </lineage>
</organism>
<evidence type="ECO:0000259" key="1">
    <source>
        <dbReference type="Pfam" id="PF06713"/>
    </source>
</evidence>
<evidence type="ECO:0000313" key="2">
    <source>
        <dbReference type="EMBL" id="EJX05583.1"/>
    </source>
</evidence>
<protein>
    <submittedName>
        <fullName evidence="2">Secreted protein containing DUF1200</fullName>
    </submittedName>
</protein>
<name>J9GSI5_9ZZZZ</name>
<dbReference type="Pfam" id="PF06713">
    <property type="entry name" value="bPH_4"/>
    <property type="match status" value="1"/>
</dbReference>
<comment type="caution">
    <text evidence="2">The sequence shown here is derived from an EMBL/GenBank/DDBJ whole genome shotgun (WGS) entry which is preliminary data.</text>
</comment>
<dbReference type="AlphaFoldDB" id="J9GSI5"/>
<dbReference type="EMBL" id="AMCI01001427">
    <property type="protein sequence ID" value="EJX05583.1"/>
    <property type="molecule type" value="Genomic_DNA"/>
</dbReference>
<accession>J9GSI5</accession>
<gene>
    <name evidence="2" type="ORF">EVA_06307</name>
</gene>